<dbReference type="InterPro" id="IPR056542">
    <property type="entry name" value="Ig-like_POM152_1st"/>
</dbReference>
<feature type="region of interest" description="Disordered" evidence="1">
    <location>
        <begin position="1"/>
        <end position="44"/>
    </location>
</feature>
<feature type="domain" description="Nucleoporin POM152 first Ig-like" evidence="5">
    <location>
        <begin position="195"/>
        <end position="304"/>
    </location>
</feature>
<name>A0A8K0L8X8_9PEZI</name>
<dbReference type="GO" id="GO:0006999">
    <property type="term" value="P:nuclear pore organization"/>
    <property type="evidence" value="ECO:0007669"/>
    <property type="project" value="TreeGrafter"/>
</dbReference>
<feature type="domain" description="Nucleoporin POM152 N-terminal transmembrane" evidence="3">
    <location>
        <begin position="59"/>
        <end position="144"/>
    </location>
</feature>
<dbReference type="AlphaFoldDB" id="A0A8K0L8X8"/>
<feature type="domain" description="Nucleoporin POM152 Ig-like" evidence="4">
    <location>
        <begin position="1162"/>
        <end position="1245"/>
    </location>
</feature>
<evidence type="ECO:0000259" key="2">
    <source>
        <dbReference type="Pfam" id="PF23664"/>
    </source>
</evidence>
<sequence length="1265" mass="140419">MNGTPRLSSRFPETPQGRQRPTSTPRSNETRPRTSLPDVTALKRQPQPEGPLIAIDTIDAPQQRLLAVSFYVALLAWRLYDFHYLIEEEAESLWMFMKWVTIDGVFLFGLPELRIPWLEWAQGTMVIIFLLHALLDGILMFRIPIPLGSALVAFSKLVYDRELAISERSVKYSSLMQDSSHLLGRQIVKILPEGSAILNPEKQHFCLDGPKASLDLPVQINQTEPISLTLLRFDLDTNQNETTLLTASQLKKMMKEAHKHGPYSGVDGLMTVRLPVKKPGLYKLGRVTDKTGLEVRRRIVGDTFVVPCPQAAIEPLSQNRCRGDLSNVELKVTGTPPLRLKYRKLINNVEQEAYLQSIQPEDLVSPLAQSDSQVVLSSGKVDATWARPQTVKVPLSESLGISGKWAFSLDEVQDAFGNKVSYSLKDHDKQEKPRNKAPHLHQVITVHERPTVVLGDCSPQRPMKVAKGRDAALPIRLGSTGKGGVLDSPYQIEYQFTPEGELTASGDHSLNARTESISMRSNDQRPRIKEAGLYTLNAVASEYCLGDVNEPSSCLLQNPPEPSLKLQTEEIFDKCAHKAIGLRVDLFLTGTPPFDIQYIMERKQTGQRDVGFVKVDGLRGQADLTPKTEGQYKYYFTEISDATYKAHSIRHQDLILEQDVKPSAHASFVNKSPKQICIDDSVKFAIEFRGEGPFSLQYELVRGSQRIPHKINDIKGDTYEIETEPLTKGGDYTLSLASVTDTLGCKEFLKEEAKISVRHQKPKVGFGLIEGSRSVKTLENKPVVLPVRLTGDGPWSVLYRDTKNPQTVHEARLRQANDKIVVNQAGTYELVSLQDRICPGNVDPTANVIDVQWIGRPTLALQDKDFSDVKGKTYIKHDVCEGEEDSADLHLSGSPPFHVKYEEHIKPEKGAKALKTRNLNAALGVTSIKMDTAQAGLVEYRFSELSDNNYDHSRQSFNPVSIQQKVHSRPTARFTNPGKTYSYCTSFSSSVDTIPISLTGTPPFTIDYELRHSGKAQARLHTISDIRSNSYSLQVPTADLQAGTSALSLRKITDARGCTRILPSTEPRVQISVHAAPTITPLDPNRSDYCVGDRLSFSLSGTAPFTVYYTFNGVQRKASSTSTTFRRLAEKAGKFVINGIQDSASSCKADVNLAASIHGLPSAKVANGRAEESDIHEGGSADIEFTFGGEGPWEFVWARSSLEKGAKQGKVLEIKSEYSEERSFRLKASEEGIYEVISVKDRYCSVKREGVEVSGEAGGRKRLTN</sequence>
<evidence type="ECO:0000313" key="7">
    <source>
        <dbReference type="EMBL" id="KAG8629946.1"/>
    </source>
</evidence>
<evidence type="ECO:0000313" key="8">
    <source>
        <dbReference type="Proteomes" id="UP000809789"/>
    </source>
</evidence>
<dbReference type="InterPro" id="IPR056541">
    <property type="entry name" value="Ig-like_POM152"/>
</dbReference>
<evidence type="ECO:0008006" key="9">
    <source>
        <dbReference type="Google" id="ProtNLM"/>
    </source>
</evidence>
<feature type="domain" description="Nucleoporin POM152 ninth Ig-like" evidence="6">
    <location>
        <begin position="1077"/>
        <end position="1153"/>
    </location>
</feature>
<dbReference type="InterPro" id="IPR056544">
    <property type="entry name" value="Ig_POM152"/>
</dbReference>
<proteinExistence type="predicted"/>
<dbReference type="GO" id="GO:0070762">
    <property type="term" value="C:nuclear pore transmembrane ring"/>
    <property type="evidence" value="ECO:0007669"/>
    <property type="project" value="TreeGrafter"/>
</dbReference>
<feature type="domain" description="Nucleoporin POM152 Ig-like" evidence="4">
    <location>
        <begin position="761"/>
        <end position="847"/>
    </location>
</feature>
<evidence type="ECO:0000259" key="5">
    <source>
        <dbReference type="Pfam" id="PF24519"/>
    </source>
</evidence>
<reference evidence="7" key="1">
    <citation type="submission" date="2021-07" db="EMBL/GenBank/DDBJ databases">
        <title>Elsinoe batatas strain:CRI-CJ2 Genome sequencing and assembly.</title>
        <authorList>
            <person name="Huang L."/>
        </authorList>
    </citation>
    <scope>NUCLEOTIDE SEQUENCE</scope>
    <source>
        <strain evidence="7">CRI-CJ2</strain>
    </source>
</reference>
<dbReference type="Proteomes" id="UP000809789">
    <property type="component" value="Unassembled WGS sequence"/>
</dbReference>
<dbReference type="EMBL" id="JAESVG020000002">
    <property type="protein sequence ID" value="KAG8629946.1"/>
    <property type="molecule type" value="Genomic_DNA"/>
</dbReference>
<evidence type="ECO:0000259" key="3">
    <source>
        <dbReference type="Pfam" id="PF24097"/>
    </source>
</evidence>
<dbReference type="Pfam" id="PF24519">
    <property type="entry name" value="Ig-like_Pom152_1"/>
    <property type="match status" value="1"/>
</dbReference>
<dbReference type="PANTHER" id="PTHR28206">
    <property type="entry name" value="NUCLEOPORIN POM152"/>
    <property type="match status" value="1"/>
</dbReference>
<comment type="caution">
    <text evidence="7">The sequence shown here is derived from an EMBL/GenBank/DDBJ whole genome shotgun (WGS) entry which is preliminary data.</text>
</comment>
<dbReference type="InterPro" id="IPR037701">
    <property type="entry name" value="Pom152"/>
</dbReference>
<accession>A0A8K0L8X8</accession>
<dbReference type="InterPro" id="IPR056540">
    <property type="entry name" value="TMD_POM152"/>
</dbReference>
<feature type="domain" description="Nucleoporin POM152 immunoglobulin-like" evidence="2">
    <location>
        <begin position="558"/>
        <end position="662"/>
    </location>
</feature>
<feature type="domain" description="Nucleoporin POM152 immunoglobulin-like" evidence="2">
    <location>
        <begin position="877"/>
        <end position="966"/>
    </location>
</feature>
<dbReference type="GO" id="GO:0006606">
    <property type="term" value="P:protein import into nucleus"/>
    <property type="evidence" value="ECO:0007669"/>
    <property type="project" value="TreeGrafter"/>
</dbReference>
<dbReference type="Pfam" id="PF23664">
    <property type="entry name" value="Ig_Pom152"/>
    <property type="match status" value="2"/>
</dbReference>
<dbReference type="InterPro" id="IPR056543">
    <property type="entry name" value="Ig-like_POM152_9th"/>
</dbReference>
<feature type="compositionally biased region" description="Polar residues" evidence="1">
    <location>
        <begin position="16"/>
        <end position="27"/>
    </location>
</feature>
<dbReference type="Pfam" id="PF24527">
    <property type="entry name" value="Ig-like_Pom152_9"/>
    <property type="match status" value="1"/>
</dbReference>
<dbReference type="PANTHER" id="PTHR28206:SF1">
    <property type="entry name" value="NUCLEOPORIN POM152"/>
    <property type="match status" value="1"/>
</dbReference>
<dbReference type="GO" id="GO:0017056">
    <property type="term" value="F:structural constituent of nuclear pore"/>
    <property type="evidence" value="ECO:0007669"/>
    <property type="project" value="InterPro"/>
</dbReference>
<evidence type="ECO:0000256" key="1">
    <source>
        <dbReference type="SAM" id="MobiDB-lite"/>
    </source>
</evidence>
<feature type="domain" description="Nucleoporin POM152 Ig-like" evidence="4">
    <location>
        <begin position="449"/>
        <end position="554"/>
    </location>
</feature>
<protein>
    <recommendedName>
        <fullName evidence="9">Nucleoporin Pom152</fullName>
    </recommendedName>
</protein>
<gene>
    <name evidence="7" type="ORF">KVT40_001565</name>
</gene>
<dbReference type="OrthoDB" id="5529162at2759"/>
<organism evidence="7 8">
    <name type="scientific">Elsinoe batatas</name>
    <dbReference type="NCBI Taxonomy" id="2601811"/>
    <lineage>
        <taxon>Eukaryota</taxon>
        <taxon>Fungi</taxon>
        <taxon>Dikarya</taxon>
        <taxon>Ascomycota</taxon>
        <taxon>Pezizomycotina</taxon>
        <taxon>Dothideomycetes</taxon>
        <taxon>Dothideomycetidae</taxon>
        <taxon>Myriangiales</taxon>
        <taxon>Elsinoaceae</taxon>
        <taxon>Elsinoe</taxon>
    </lineage>
</organism>
<keyword evidence="8" id="KW-1185">Reference proteome</keyword>
<evidence type="ECO:0000259" key="4">
    <source>
        <dbReference type="Pfam" id="PF24312"/>
    </source>
</evidence>
<evidence type="ECO:0000259" key="6">
    <source>
        <dbReference type="Pfam" id="PF24527"/>
    </source>
</evidence>
<dbReference type="Pfam" id="PF24312">
    <property type="entry name" value="Ig-like_POM152"/>
    <property type="match status" value="3"/>
</dbReference>
<dbReference type="Pfam" id="PF24097">
    <property type="entry name" value="TMD_POM152"/>
    <property type="match status" value="1"/>
</dbReference>